<dbReference type="Proteomes" id="UP001595973">
    <property type="component" value="Unassembled WGS sequence"/>
</dbReference>
<reference evidence="2" key="1">
    <citation type="journal article" date="2019" name="Int. J. Syst. Evol. Microbiol.">
        <title>The Global Catalogue of Microorganisms (GCM) 10K type strain sequencing project: providing services to taxonomists for standard genome sequencing and annotation.</title>
        <authorList>
            <consortium name="The Broad Institute Genomics Platform"/>
            <consortium name="The Broad Institute Genome Sequencing Center for Infectious Disease"/>
            <person name="Wu L."/>
            <person name="Ma J."/>
        </authorList>
    </citation>
    <scope>NUCLEOTIDE SEQUENCE [LARGE SCALE GENOMIC DNA]</scope>
    <source>
        <strain evidence="2">CGMCC 4.7283</strain>
    </source>
</reference>
<dbReference type="RefSeq" id="WP_380715842.1">
    <property type="nucleotide sequence ID" value="NZ_JBHSGI010000002.1"/>
</dbReference>
<dbReference type="Gene3D" id="3.40.630.40">
    <property type="entry name" value="Zn-dependent exopeptidases"/>
    <property type="match status" value="1"/>
</dbReference>
<dbReference type="PIRSF" id="PIRSF029730">
    <property type="entry name" value="UCP029730"/>
    <property type="match status" value="1"/>
</dbReference>
<accession>A0ABV9KC23</accession>
<organism evidence="1 2">
    <name type="scientific">Seohaeicola nanhaiensis</name>
    <dbReference type="NCBI Taxonomy" id="1387282"/>
    <lineage>
        <taxon>Bacteria</taxon>
        <taxon>Pseudomonadati</taxon>
        <taxon>Pseudomonadota</taxon>
        <taxon>Alphaproteobacteria</taxon>
        <taxon>Rhodobacterales</taxon>
        <taxon>Roseobacteraceae</taxon>
        <taxon>Seohaeicola</taxon>
    </lineage>
</organism>
<proteinExistence type="predicted"/>
<comment type="caution">
    <text evidence="1">The sequence shown here is derived from an EMBL/GenBank/DDBJ whole genome shotgun (WGS) entry which is preliminary data.</text>
</comment>
<sequence length="252" mass="26670">MTQDSAFRAAITEGLSGPAQALVLCEHASAEIPEEFKSLGLPPEARLSHVAWDPGALTLARDMAGALHAPLVFGGVSRLLYDCNRPPEAAGAMPEKSEIHDIPGNRALSAAAREDRVARIYRPFCAAVDRAIEAARPAALITVHSFTPIYYGKPRAVEIGVLHDTDSRLADALLNELSGSSYQVERNQPYGPADGVTHSLKQHAMTRGLANVMLEVRNDLLADPDKAADIAALLSRALIVALAEIGAAKGAA</sequence>
<dbReference type="SUPFAM" id="SSF53187">
    <property type="entry name" value="Zn-dependent exopeptidases"/>
    <property type="match status" value="1"/>
</dbReference>
<dbReference type="InterPro" id="IPR007709">
    <property type="entry name" value="N-FG_amidohydro"/>
</dbReference>
<dbReference type="InterPro" id="IPR011227">
    <property type="entry name" value="UCP029730"/>
</dbReference>
<evidence type="ECO:0000313" key="1">
    <source>
        <dbReference type="EMBL" id="MFC4667609.1"/>
    </source>
</evidence>
<gene>
    <name evidence="1" type="ORF">ACFO5X_03520</name>
</gene>
<keyword evidence="2" id="KW-1185">Reference proteome</keyword>
<dbReference type="Pfam" id="PF05013">
    <property type="entry name" value="FGase"/>
    <property type="match status" value="1"/>
</dbReference>
<name>A0ABV9KC23_9RHOB</name>
<evidence type="ECO:0000313" key="2">
    <source>
        <dbReference type="Proteomes" id="UP001595973"/>
    </source>
</evidence>
<protein>
    <submittedName>
        <fullName evidence="1">N-formylglutamate amidohydrolase</fullName>
    </submittedName>
</protein>
<dbReference type="EMBL" id="JBHSGI010000002">
    <property type="protein sequence ID" value="MFC4667609.1"/>
    <property type="molecule type" value="Genomic_DNA"/>
</dbReference>